<evidence type="ECO:0000256" key="3">
    <source>
        <dbReference type="ARBA" id="ARBA00022816"/>
    </source>
</evidence>
<dbReference type="OrthoDB" id="185618at2759"/>
<organism evidence="11 12">
    <name type="scientific">Aphanomyces stellatus</name>
    <dbReference type="NCBI Taxonomy" id="120398"/>
    <lineage>
        <taxon>Eukaryota</taxon>
        <taxon>Sar</taxon>
        <taxon>Stramenopiles</taxon>
        <taxon>Oomycota</taxon>
        <taxon>Saprolegniomycetes</taxon>
        <taxon>Saprolegniales</taxon>
        <taxon>Verrucalvaceae</taxon>
        <taxon>Aphanomyces</taxon>
    </lineage>
</organism>
<gene>
    <name evidence="11" type="primary">Aste57867_23099</name>
    <name evidence="10" type="ORF">As57867_023028</name>
    <name evidence="11" type="ORF">ASTE57867_23099</name>
</gene>
<evidence type="ECO:0000313" key="10">
    <source>
        <dbReference type="EMBL" id="KAF0684942.1"/>
    </source>
</evidence>
<feature type="domain" description="RanBD1" evidence="9">
    <location>
        <begin position="454"/>
        <end position="569"/>
    </location>
</feature>
<dbReference type="Pfam" id="PF08911">
    <property type="entry name" value="NUP50"/>
    <property type="match status" value="1"/>
</dbReference>
<feature type="region of interest" description="Disordered" evidence="8">
    <location>
        <begin position="1"/>
        <end position="66"/>
    </location>
</feature>
<dbReference type="Proteomes" id="UP000332933">
    <property type="component" value="Unassembled WGS sequence"/>
</dbReference>
<dbReference type="InterPro" id="IPR053074">
    <property type="entry name" value="NPC_Nucleoporin"/>
</dbReference>
<evidence type="ECO:0000256" key="1">
    <source>
        <dbReference type="ARBA" id="ARBA00004567"/>
    </source>
</evidence>
<keyword evidence="6" id="KW-0906">Nuclear pore complex</keyword>
<feature type="region of interest" description="Disordered" evidence="8">
    <location>
        <begin position="232"/>
        <end position="270"/>
    </location>
</feature>
<dbReference type="GO" id="GO:0051028">
    <property type="term" value="P:mRNA transport"/>
    <property type="evidence" value="ECO:0007669"/>
    <property type="project" value="UniProtKB-KW"/>
</dbReference>
<evidence type="ECO:0000256" key="6">
    <source>
        <dbReference type="ARBA" id="ARBA00023132"/>
    </source>
</evidence>
<dbReference type="InterPro" id="IPR000156">
    <property type="entry name" value="Ran_bind_dom"/>
</dbReference>
<evidence type="ECO:0000313" key="11">
    <source>
        <dbReference type="EMBL" id="VFT99747.1"/>
    </source>
</evidence>
<evidence type="ECO:0000256" key="8">
    <source>
        <dbReference type="SAM" id="MobiDB-lite"/>
    </source>
</evidence>
<dbReference type="Gene3D" id="2.30.29.30">
    <property type="entry name" value="Pleckstrin-homology domain (PH domain)/Phosphotyrosine-binding domain (PTB)"/>
    <property type="match status" value="1"/>
</dbReference>
<dbReference type="AlphaFoldDB" id="A0A485LM07"/>
<evidence type="ECO:0000256" key="7">
    <source>
        <dbReference type="ARBA" id="ARBA00023242"/>
    </source>
</evidence>
<feature type="region of interest" description="Disordered" evidence="8">
    <location>
        <begin position="376"/>
        <end position="398"/>
    </location>
</feature>
<name>A0A485LM07_9STRA</name>
<accession>A0A485LM07</accession>
<keyword evidence="7" id="KW-0539">Nucleus</keyword>
<dbReference type="SMART" id="SM00160">
    <property type="entry name" value="RanBD"/>
    <property type="match status" value="1"/>
</dbReference>
<evidence type="ECO:0000259" key="9">
    <source>
        <dbReference type="SMART" id="SM00160"/>
    </source>
</evidence>
<feature type="compositionally biased region" description="Basic and acidic residues" evidence="8">
    <location>
        <begin position="1"/>
        <end position="16"/>
    </location>
</feature>
<evidence type="ECO:0000256" key="2">
    <source>
        <dbReference type="ARBA" id="ARBA00022448"/>
    </source>
</evidence>
<reference evidence="10" key="2">
    <citation type="submission" date="2019-06" db="EMBL/GenBank/DDBJ databases">
        <title>Genomics analysis of Aphanomyces spp. identifies a new class of oomycete effector associated with host adaptation.</title>
        <authorList>
            <person name="Gaulin E."/>
        </authorList>
    </citation>
    <scope>NUCLEOTIDE SEQUENCE</scope>
    <source>
        <strain evidence="10">CBS 578.67</strain>
    </source>
</reference>
<keyword evidence="5" id="KW-0811">Translocation</keyword>
<dbReference type="EMBL" id="VJMH01007228">
    <property type="protein sequence ID" value="KAF0684942.1"/>
    <property type="molecule type" value="Genomic_DNA"/>
</dbReference>
<comment type="subcellular location">
    <subcellularLocation>
        <location evidence="1">Nucleus</location>
        <location evidence="1">Nuclear pore complex</location>
    </subcellularLocation>
</comment>
<keyword evidence="2" id="KW-0813">Transport</keyword>
<protein>
    <submittedName>
        <fullName evidence="11">Aste57867_23099 protein</fullName>
    </submittedName>
</protein>
<dbReference type="InterPro" id="IPR015007">
    <property type="entry name" value="NUP2/50/61"/>
</dbReference>
<evidence type="ECO:0000256" key="5">
    <source>
        <dbReference type="ARBA" id="ARBA00023010"/>
    </source>
</evidence>
<reference evidence="11 12" key="1">
    <citation type="submission" date="2019-03" db="EMBL/GenBank/DDBJ databases">
        <authorList>
            <person name="Gaulin E."/>
            <person name="Dumas B."/>
        </authorList>
    </citation>
    <scope>NUCLEOTIDE SEQUENCE [LARGE SCALE GENOMIC DNA]</scope>
    <source>
        <strain evidence="11">CBS 568.67</strain>
    </source>
</reference>
<keyword evidence="4" id="KW-0653">Protein transport</keyword>
<dbReference type="GO" id="GO:0015031">
    <property type="term" value="P:protein transport"/>
    <property type="evidence" value="ECO:0007669"/>
    <property type="project" value="UniProtKB-KW"/>
</dbReference>
<dbReference type="PANTHER" id="PTHR38697">
    <property type="entry name" value="NUCLEAR PORE COMPLEX PROTEIN SIMILAR TO S. CEREVISIAE NUP2 (EUROFUNG)"/>
    <property type="match status" value="1"/>
</dbReference>
<dbReference type="SUPFAM" id="SSF50729">
    <property type="entry name" value="PH domain-like"/>
    <property type="match status" value="1"/>
</dbReference>
<dbReference type="EMBL" id="CAADRA010007254">
    <property type="protein sequence ID" value="VFT99747.1"/>
    <property type="molecule type" value="Genomic_DNA"/>
</dbReference>
<dbReference type="GO" id="GO:0005643">
    <property type="term" value="C:nuclear pore"/>
    <property type="evidence" value="ECO:0007669"/>
    <property type="project" value="UniProtKB-SubCell"/>
</dbReference>
<evidence type="ECO:0000256" key="4">
    <source>
        <dbReference type="ARBA" id="ARBA00022927"/>
    </source>
</evidence>
<evidence type="ECO:0000313" key="12">
    <source>
        <dbReference type="Proteomes" id="UP000332933"/>
    </source>
</evidence>
<dbReference type="PANTHER" id="PTHR38697:SF1">
    <property type="entry name" value="NUCLEAR PORE COMPLEX PROTEIN SIMILAR TO S. CEREVISIAE NUP2 (EUROFUNG)"/>
    <property type="match status" value="1"/>
</dbReference>
<dbReference type="InterPro" id="IPR011993">
    <property type="entry name" value="PH-like_dom_sf"/>
</dbReference>
<proteinExistence type="predicted"/>
<keyword evidence="3" id="KW-0509">mRNA transport</keyword>
<sequence>MSKRRNENGQMRREEYEAIQDDDGSADFGAGPVRASEETLATRRIVTAKRPKRPAGGSAPTVPAAPANPFAGVVNPPAAAPSSTPFAGFSGLAAPASTNPFAAFKGLAPSAPTPATSSQPKAPAVDSFSAFQGLVPAAAKPAAANPTATSGKTLSLTWIEGKVSNQPRDQAQATCMELLNKEFFAFVQQQIVENPMALWTHAIQEYIKHVATLEKDLDTLYGTKKASTTAAPFTFGVPKDTSEPKPVSSGVTFGATKPTSPTKKSAGGFTVGATESTSGFTFGAKTDKPSTSGFTFGATTPADKAATSPAKTSGGFTFGAAKESTIAKPTSSGFSFGSTSDAAAKPASTGFSFGDAPVSSSSGFSFGTKAVSAASSGEVAPPKPAPEASKPTGFSFGGSSAPSTTAGFSFGSAVPAAPSAAAGGFAFNLPNKSAAAPSAGGDDDDDDENVGREEATVIIKSDSESDETVLFEEELVRLRQYKATEKEWADLSAHPLKVLQNKATMATRILIRNSIGKIMLNAGLFAGMTITAKPKSVLIPLMHEGKLANYLFSIPPARIAEFKDALEKNIPK</sequence>
<dbReference type="Pfam" id="PF00638">
    <property type="entry name" value="Ran_BP1"/>
    <property type="match status" value="1"/>
</dbReference>
<keyword evidence="12" id="KW-1185">Reference proteome</keyword>